<dbReference type="Pfam" id="PF00589">
    <property type="entry name" value="Phage_integrase"/>
    <property type="match status" value="1"/>
</dbReference>
<keyword evidence="4" id="KW-0233">DNA recombination</keyword>
<dbReference type="GO" id="GO:0015074">
    <property type="term" value="P:DNA integration"/>
    <property type="evidence" value="ECO:0007669"/>
    <property type="project" value="UniProtKB-KW"/>
</dbReference>
<organism evidence="8 9">
    <name type="scientific">Mucilaginibacter gracilis</name>
    <dbReference type="NCBI Taxonomy" id="423350"/>
    <lineage>
        <taxon>Bacteria</taxon>
        <taxon>Pseudomonadati</taxon>
        <taxon>Bacteroidota</taxon>
        <taxon>Sphingobacteriia</taxon>
        <taxon>Sphingobacteriales</taxon>
        <taxon>Sphingobacteriaceae</taxon>
        <taxon>Mucilaginibacter</taxon>
    </lineage>
</organism>
<dbReference type="RefSeq" id="WP_121200133.1">
    <property type="nucleotide sequence ID" value="NZ_RBKU01000001.1"/>
</dbReference>
<evidence type="ECO:0000313" key="8">
    <source>
        <dbReference type="EMBL" id="RKR84481.1"/>
    </source>
</evidence>
<dbReference type="GO" id="GO:0003677">
    <property type="term" value="F:DNA binding"/>
    <property type="evidence" value="ECO:0007669"/>
    <property type="project" value="UniProtKB-UniRule"/>
</dbReference>
<sequence>MNKRYEFTPAIQAALDSYQTYLQEEHYAKNYIRQNSNYAGIFLEWIEKESLAATQVTHADVLEFADQLKQDGYTIRLINRVMLAVRYYYTWLQHAGQATHNPAAGIILRGTIRHVPHDLLTQPELEALYESYPITDERTHRNKVIVGLFVYQALTREELETLRPEHLKLRDGKIHIPQTGKLNSRVLSLEPHQILDLQEYILIVRPKILAERMTERSGRKPDKYKAVEDVQRLFVTMNGQETLKNSLLHLNYALRKINPKYKHGMQIRQSVITEWLKAKNLRTVQYMAGHRYISSTERYQTSNLEDLKDALNKFHPLNLT</sequence>
<dbReference type="InterPro" id="IPR050090">
    <property type="entry name" value="Tyrosine_recombinase_XerCD"/>
</dbReference>
<dbReference type="Proteomes" id="UP000268007">
    <property type="component" value="Unassembled WGS sequence"/>
</dbReference>
<evidence type="ECO:0000256" key="2">
    <source>
        <dbReference type="ARBA" id="ARBA00022908"/>
    </source>
</evidence>
<evidence type="ECO:0000256" key="5">
    <source>
        <dbReference type="PROSITE-ProRule" id="PRU01248"/>
    </source>
</evidence>
<dbReference type="InterPro" id="IPR044068">
    <property type="entry name" value="CB"/>
</dbReference>
<protein>
    <submittedName>
        <fullName evidence="8">Integrase/recombinase XerD</fullName>
    </submittedName>
</protein>
<dbReference type="Pfam" id="PF02899">
    <property type="entry name" value="Phage_int_SAM_1"/>
    <property type="match status" value="1"/>
</dbReference>
<gene>
    <name evidence="8" type="ORF">BDD43_4720</name>
</gene>
<dbReference type="InterPro" id="IPR013762">
    <property type="entry name" value="Integrase-like_cat_sf"/>
</dbReference>
<dbReference type="GO" id="GO:0006310">
    <property type="term" value="P:DNA recombination"/>
    <property type="evidence" value="ECO:0007669"/>
    <property type="project" value="UniProtKB-KW"/>
</dbReference>
<dbReference type="InterPro" id="IPR010998">
    <property type="entry name" value="Integrase_recombinase_N"/>
</dbReference>
<dbReference type="CDD" id="cd00397">
    <property type="entry name" value="DNA_BRE_C"/>
    <property type="match status" value="1"/>
</dbReference>
<dbReference type="PANTHER" id="PTHR30349">
    <property type="entry name" value="PHAGE INTEGRASE-RELATED"/>
    <property type="match status" value="1"/>
</dbReference>
<dbReference type="PROSITE" id="PS51898">
    <property type="entry name" value="TYR_RECOMBINASE"/>
    <property type="match status" value="1"/>
</dbReference>
<feature type="domain" description="Core-binding (CB)" evidence="7">
    <location>
        <begin position="9"/>
        <end position="93"/>
    </location>
</feature>
<dbReference type="AlphaFoldDB" id="A0A495J6Y3"/>
<evidence type="ECO:0000259" key="6">
    <source>
        <dbReference type="PROSITE" id="PS51898"/>
    </source>
</evidence>
<reference evidence="8 9" key="1">
    <citation type="submission" date="2018-10" db="EMBL/GenBank/DDBJ databases">
        <title>Genomic Encyclopedia of Archaeal and Bacterial Type Strains, Phase II (KMG-II): from individual species to whole genera.</title>
        <authorList>
            <person name="Goeker M."/>
        </authorList>
    </citation>
    <scope>NUCLEOTIDE SEQUENCE [LARGE SCALE GENOMIC DNA]</scope>
    <source>
        <strain evidence="8 9">DSM 18602</strain>
    </source>
</reference>
<comment type="caution">
    <text evidence="8">The sequence shown here is derived from an EMBL/GenBank/DDBJ whole genome shotgun (WGS) entry which is preliminary data.</text>
</comment>
<keyword evidence="9" id="KW-1185">Reference proteome</keyword>
<dbReference type="OrthoDB" id="1407105at2"/>
<dbReference type="InterPro" id="IPR011010">
    <property type="entry name" value="DNA_brk_join_enz"/>
</dbReference>
<feature type="domain" description="Tyr recombinase" evidence="6">
    <location>
        <begin position="114"/>
        <end position="312"/>
    </location>
</feature>
<evidence type="ECO:0000256" key="1">
    <source>
        <dbReference type="ARBA" id="ARBA00008857"/>
    </source>
</evidence>
<proteinExistence type="inferred from homology"/>
<dbReference type="PROSITE" id="PS51900">
    <property type="entry name" value="CB"/>
    <property type="match status" value="1"/>
</dbReference>
<evidence type="ECO:0000256" key="3">
    <source>
        <dbReference type="ARBA" id="ARBA00023125"/>
    </source>
</evidence>
<dbReference type="PANTHER" id="PTHR30349:SF41">
    <property type="entry name" value="INTEGRASE_RECOMBINASE PROTEIN MJ0367-RELATED"/>
    <property type="match status" value="1"/>
</dbReference>
<comment type="similarity">
    <text evidence="1">Belongs to the 'phage' integrase family.</text>
</comment>
<dbReference type="InterPro" id="IPR004107">
    <property type="entry name" value="Integrase_SAM-like_N"/>
</dbReference>
<dbReference type="Gene3D" id="1.10.443.10">
    <property type="entry name" value="Intergrase catalytic core"/>
    <property type="match status" value="1"/>
</dbReference>
<keyword evidence="2" id="KW-0229">DNA integration</keyword>
<evidence type="ECO:0000256" key="4">
    <source>
        <dbReference type="ARBA" id="ARBA00023172"/>
    </source>
</evidence>
<name>A0A495J6Y3_9SPHI</name>
<dbReference type="Gene3D" id="1.10.150.130">
    <property type="match status" value="1"/>
</dbReference>
<dbReference type="EMBL" id="RBKU01000001">
    <property type="protein sequence ID" value="RKR84481.1"/>
    <property type="molecule type" value="Genomic_DNA"/>
</dbReference>
<dbReference type="SUPFAM" id="SSF56349">
    <property type="entry name" value="DNA breaking-rejoining enzymes"/>
    <property type="match status" value="1"/>
</dbReference>
<keyword evidence="3 5" id="KW-0238">DNA-binding</keyword>
<accession>A0A495J6Y3</accession>
<evidence type="ECO:0000313" key="9">
    <source>
        <dbReference type="Proteomes" id="UP000268007"/>
    </source>
</evidence>
<dbReference type="InterPro" id="IPR002104">
    <property type="entry name" value="Integrase_catalytic"/>
</dbReference>
<evidence type="ECO:0000259" key="7">
    <source>
        <dbReference type="PROSITE" id="PS51900"/>
    </source>
</evidence>